<evidence type="ECO:0000313" key="2">
    <source>
        <dbReference type="Proteomes" id="UP001304895"/>
    </source>
</evidence>
<gene>
    <name evidence="1" type="ORF">BT67DRAFT_441030</name>
</gene>
<dbReference type="EMBL" id="MU853406">
    <property type="protein sequence ID" value="KAK4135358.1"/>
    <property type="molecule type" value="Genomic_DNA"/>
</dbReference>
<keyword evidence="2" id="KW-1185">Reference proteome</keyword>
<accession>A0AAN6UM16</accession>
<comment type="caution">
    <text evidence="1">The sequence shown here is derived from an EMBL/GenBank/DDBJ whole genome shotgun (WGS) entry which is preliminary data.</text>
</comment>
<protein>
    <recommendedName>
        <fullName evidence="3">BTB domain-containing protein</fullName>
    </recommendedName>
</protein>
<dbReference type="AlphaFoldDB" id="A0AAN6UM16"/>
<evidence type="ECO:0008006" key="3">
    <source>
        <dbReference type="Google" id="ProtNLM"/>
    </source>
</evidence>
<sequence length="320" mass="35570">MSSVAGQTSITHTLAVSGDTILTLNNPDAPFAPWEGGSNPPACTTRPPVTFRVSSHHLIQASSVFKAALTGCWKEGSTTADGCHEISAEDWDSKAMFVVLSLIHSRTSNIPRAIKLELLSKIAVLVDYYELHEALHFYASIWIDRLRQSLPTVYGRDLMLWVCVSWIFKDAAIFKTVTKLATEESPGKIPTIHLPIPQWVIVRINSQRDAAFSQISYSLRHLKDTLLNGTSGCSFECRSLHLGALIKYMHDDGFLAGEITTASKGRSLKDTVKRVREMKSPSEYWHYGYPSSYCNFSVNKQTEHLNMLLGTMGGLGLYDQ</sequence>
<reference evidence="1" key="1">
    <citation type="journal article" date="2023" name="Mol. Phylogenet. Evol.">
        <title>Genome-scale phylogeny and comparative genomics of the fungal order Sordariales.</title>
        <authorList>
            <person name="Hensen N."/>
            <person name="Bonometti L."/>
            <person name="Westerberg I."/>
            <person name="Brannstrom I.O."/>
            <person name="Guillou S."/>
            <person name="Cros-Aarteil S."/>
            <person name="Calhoun S."/>
            <person name="Haridas S."/>
            <person name="Kuo A."/>
            <person name="Mondo S."/>
            <person name="Pangilinan J."/>
            <person name="Riley R."/>
            <person name="LaButti K."/>
            <person name="Andreopoulos B."/>
            <person name="Lipzen A."/>
            <person name="Chen C."/>
            <person name="Yan M."/>
            <person name="Daum C."/>
            <person name="Ng V."/>
            <person name="Clum A."/>
            <person name="Steindorff A."/>
            <person name="Ohm R.A."/>
            <person name="Martin F."/>
            <person name="Silar P."/>
            <person name="Natvig D.O."/>
            <person name="Lalanne C."/>
            <person name="Gautier V."/>
            <person name="Ament-Velasquez S.L."/>
            <person name="Kruys A."/>
            <person name="Hutchinson M.I."/>
            <person name="Powell A.J."/>
            <person name="Barry K."/>
            <person name="Miller A.N."/>
            <person name="Grigoriev I.V."/>
            <person name="Debuchy R."/>
            <person name="Gladieux P."/>
            <person name="Hiltunen Thoren M."/>
            <person name="Johannesson H."/>
        </authorList>
    </citation>
    <scope>NUCLEOTIDE SEQUENCE</scope>
    <source>
        <strain evidence="1">CBS 123565</strain>
    </source>
</reference>
<name>A0AAN6UM16_9PEZI</name>
<organism evidence="1 2">
    <name type="scientific">Trichocladium antarcticum</name>
    <dbReference type="NCBI Taxonomy" id="1450529"/>
    <lineage>
        <taxon>Eukaryota</taxon>
        <taxon>Fungi</taxon>
        <taxon>Dikarya</taxon>
        <taxon>Ascomycota</taxon>
        <taxon>Pezizomycotina</taxon>
        <taxon>Sordariomycetes</taxon>
        <taxon>Sordariomycetidae</taxon>
        <taxon>Sordariales</taxon>
        <taxon>Chaetomiaceae</taxon>
        <taxon>Trichocladium</taxon>
    </lineage>
</organism>
<reference evidence="1" key="2">
    <citation type="submission" date="2023-05" db="EMBL/GenBank/DDBJ databases">
        <authorList>
            <consortium name="Lawrence Berkeley National Laboratory"/>
            <person name="Steindorff A."/>
            <person name="Hensen N."/>
            <person name="Bonometti L."/>
            <person name="Westerberg I."/>
            <person name="Brannstrom I.O."/>
            <person name="Guillou S."/>
            <person name="Cros-Aarteil S."/>
            <person name="Calhoun S."/>
            <person name="Haridas S."/>
            <person name="Kuo A."/>
            <person name="Mondo S."/>
            <person name="Pangilinan J."/>
            <person name="Riley R."/>
            <person name="Labutti K."/>
            <person name="Andreopoulos B."/>
            <person name="Lipzen A."/>
            <person name="Chen C."/>
            <person name="Yanf M."/>
            <person name="Daum C."/>
            <person name="Ng V."/>
            <person name="Clum A."/>
            <person name="Ohm R."/>
            <person name="Martin F."/>
            <person name="Silar P."/>
            <person name="Natvig D."/>
            <person name="Lalanne C."/>
            <person name="Gautier V."/>
            <person name="Ament-Velasquez S.L."/>
            <person name="Kruys A."/>
            <person name="Hutchinson M.I."/>
            <person name="Powell A.J."/>
            <person name="Barry K."/>
            <person name="Miller A.N."/>
            <person name="Grigoriev I.V."/>
            <person name="Debuchy R."/>
            <person name="Gladieux P."/>
            <person name="Thoren M.H."/>
            <person name="Johannesson H."/>
        </authorList>
    </citation>
    <scope>NUCLEOTIDE SEQUENCE</scope>
    <source>
        <strain evidence="1">CBS 123565</strain>
    </source>
</reference>
<dbReference type="Gene3D" id="3.30.710.10">
    <property type="entry name" value="Potassium Channel Kv1.1, Chain A"/>
    <property type="match status" value="1"/>
</dbReference>
<dbReference type="Proteomes" id="UP001304895">
    <property type="component" value="Unassembled WGS sequence"/>
</dbReference>
<dbReference type="InterPro" id="IPR011333">
    <property type="entry name" value="SKP1/BTB/POZ_sf"/>
</dbReference>
<evidence type="ECO:0000313" key="1">
    <source>
        <dbReference type="EMBL" id="KAK4135358.1"/>
    </source>
</evidence>
<proteinExistence type="predicted"/>